<comment type="caution">
    <text evidence="1">The sequence shown here is derived from an EMBL/GenBank/DDBJ whole genome shotgun (WGS) entry which is preliminary data.</text>
</comment>
<dbReference type="RefSeq" id="WP_169562221.1">
    <property type="nucleotide sequence ID" value="NZ_JAAXYH010000001.1"/>
</dbReference>
<dbReference type="Pfam" id="PF11333">
    <property type="entry name" value="DUF3135"/>
    <property type="match status" value="1"/>
</dbReference>
<dbReference type="EMBL" id="JAAXYH010000001">
    <property type="protein sequence ID" value="NMH63571.1"/>
    <property type="molecule type" value="Genomic_DNA"/>
</dbReference>
<name>A0A972FX69_9GAMM</name>
<evidence type="ECO:0000313" key="2">
    <source>
        <dbReference type="Proteomes" id="UP000737113"/>
    </source>
</evidence>
<keyword evidence="2" id="KW-1185">Reference proteome</keyword>
<proteinExistence type="predicted"/>
<accession>A0A972FX69</accession>
<reference evidence="1" key="1">
    <citation type="submission" date="2020-04" db="EMBL/GenBank/DDBJ databases">
        <title>Description of Shewanella salipaludis sp. nov., isolated from a salt marsh.</title>
        <authorList>
            <person name="Park S."/>
            <person name="Yoon J.-H."/>
        </authorList>
    </citation>
    <scope>NUCLEOTIDE SEQUENCE</scope>
    <source>
        <strain evidence="1">SHSM-M6</strain>
    </source>
</reference>
<organism evidence="1 2">
    <name type="scientific">Shewanella salipaludis</name>
    <dbReference type="NCBI Taxonomy" id="2723052"/>
    <lineage>
        <taxon>Bacteria</taxon>
        <taxon>Pseudomonadati</taxon>
        <taxon>Pseudomonadota</taxon>
        <taxon>Gammaproteobacteria</taxon>
        <taxon>Alteromonadales</taxon>
        <taxon>Shewanellaceae</taxon>
        <taxon>Shewanella</taxon>
    </lineage>
</organism>
<sequence>MTPVPDFDTLLWLAQHEPAQLAQLQQRLNDELIAASDNRAQLCCVKHNLEQRLSLCHNPYHRCVVIMSLMRNRLMTLATVLNQPQDFAQQQAQIMPFELKPK</sequence>
<evidence type="ECO:0000313" key="1">
    <source>
        <dbReference type="EMBL" id="NMH63571.1"/>
    </source>
</evidence>
<protein>
    <submittedName>
        <fullName evidence="1">DUF3135 domain-containing protein</fullName>
    </submittedName>
</protein>
<dbReference type="InterPro" id="IPR021482">
    <property type="entry name" value="DUF3135"/>
</dbReference>
<dbReference type="Proteomes" id="UP000737113">
    <property type="component" value="Unassembled WGS sequence"/>
</dbReference>
<dbReference type="AlphaFoldDB" id="A0A972FX69"/>
<gene>
    <name evidence="1" type="ORF">HC757_00020</name>
</gene>